<sequence length="55" mass="6273">MITENNQDIIKFAGLYKITGGMPHYVIIAQQANPELKVVHDRLPVMLDDDQISDY</sequence>
<dbReference type="GO" id="GO:0003697">
    <property type="term" value="F:single-stranded DNA binding"/>
    <property type="evidence" value="ECO:0007669"/>
    <property type="project" value="InterPro"/>
</dbReference>
<dbReference type="Pfam" id="PF02586">
    <property type="entry name" value="SRAP"/>
    <property type="match status" value="1"/>
</dbReference>
<gene>
    <name evidence="1" type="ORF">FEZ08_05320</name>
</gene>
<keyword evidence="2" id="KW-1185">Reference proteome</keyword>
<evidence type="ECO:0000313" key="2">
    <source>
        <dbReference type="Proteomes" id="UP000306912"/>
    </source>
</evidence>
<dbReference type="InterPro" id="IPR003738">
    <property type="entry name" value="SRAP"/>
</dbReference>
<accession>A0A5R8QDY4</accession>
<dbReference type="AlphaFoldDB" id="A0A5R8QDY4"/>
<dbReference type="Gene3D" id="3.90.1680.10">
    <property type="entry name" value="SOS response associated peptidase-like"/>
    <property type="match status" value="1"/>
</dbReference>
<dbReference type="GO" id="GO:0106300">
    <property type="term" value="P:protein-DNA covalent cross-linking repair"/>
    <property type="evidence" value="ECO:0007669"/>
    <property type="project" value="InterPro"/>
</dbReference>
<organism evidence="1 2">
    <name type="scientific">Culicoidibacter larvae</name>
    <dbReference type="NCBI Taxonomy" id="2579976"/>
    <lineage>
        <taxon>Bacteria</taxon>
        <taxon>Bacillati</taxon>
        <taxon>Bacillota</taxon>
        <taxon>Culicoidibacteria</taxon>
        <taxon>Culicoidibacterales</taxon>
        <taxon>Culicoidibacteraceae</taxon>
        <taxon>Culicoidibacter</taxon>
    </lineage>
</organism>
<protein>
    <submittedName>
        <fullName evidence="1">SOS response-associated peptidase</fullName>
    </submittedName>
</protein>
<dbReference type="OrthoDB" id="9782620at2"/>
<comment type="caution">
    <text evidence="1">The sequence shown here is derived from an EMBL/GenBank/DDBJ whole genome shotgun (WGS) entry which is preliminary data.</text>
</comment>
<dbReference type="InParanoid" id="A0A5R8QDY4"/>
<dbReference type="EMBL" id="VBWP01000003">
    <property type="protein sequence ID" value="TLG75467.1"/>
    <property type="molecule type" value="Genomic_DNA"/>
</dbReference>
<dbReference type="Proteomes" id="UP000306912">
    <property type="component" value="Unassembled WGS sequence"/>
</dbReference>
<evidence type="ECO:0000313" key="1">
    <source>
        <dbReference type="EMBL" id="TLG75467.1"/>
    </source>
</evidence>
<proteinExistence type="predicted"/>
<reference evidence="1 2" key="1">
    <citation type="submission" date="2019-05" db="EMBL/GenBank/DDBJ databases">
        <title>Culicoidintestinum kansasii gen. nov., sp. nov. from the gastrointestinal tract of the biting midge, Culicoides sonorensis.</title>
        <authorList>
            <person name="Neupane S."/>
            <person name="Ghosh A."/>
            <person name="Gunther S."/>
            <person name="Martin K."/>
            <person name="Zurek L."/>
        </authorList>
    </citation>
    <scope>NUCLEOTIDE SEQUENCE [LARGE SCALE GENOMIC DNA]</scope>
    <source>
        <strain evidence="1 2">CS-1</strain>
    </source>
</reference>
<name>A0A5R8QDY4_9FIRM</name>
<dbReference type="SUPFAM" id="SSF143081">
    <property type="entry name" value="BB1717-like"/>
    <property type="match status" value="1"/>
</dbReference>
<dbReference type="InterPro" id="IPR036590">
    <property type="entry name" value="SRAP-like"/>
</dbReference>